<dbReference type="CDD" id="cd03121">
    <property type="entry name" value="alpha_CARP_X_XI_like"/>
    <property type="match status" value="1"/>
</dbReference>
<dbReference type="FunFam" id="3.10.200.10:FF:000002">
    <property type="entry name" value="Carbonic anhydrase-related protein 10"/>
    <property type="match status" value="1"/>
</dbReference>
<dbReference type="SUPFAM" id="SSF51069">
    <property type="entry name" value="Carbonic anhydrase"/>
    <property type="match status" value="1"/>
</dbReference>
<dbReference type="EMBL" id="AFYH01163802">
    <property type="status" value="NOT_ANNOTATED_CDS"/>
    <property type="molecule type" value="Genomic_DNA"/>
</dbReference>
<dbReference type="EMBL" id="AFYH01163799">
    <property type="status" value="NOT_ANNOTATED_CDS"/>
    <property type="molecule type" value="Genomic_DNA"/>
</dbReference>
<accession>H3A5V0</accession>
<dbReference type="GO" id="GO:0016323">
    <property type="term" value="C:basolateral plasma membrane"/>
    <property type="evidence" value="ECO:0007669"/>
    <property type="project" value="TreeGrafter"/>
</dbReference>
<dbReference type="InterPro" id="IPR036398">
    <property type="entry name" value="CA_dom_sf"/>
</dbReference>
<dbReference type="HOGENOM" id="CLU_039326_7_0_1"/>
<dbReference type="Gene3D" id="3.10.200.10">
    <property type="entry name" value="Alpha carbonic anhydrase"/>
    <property type="match status" value="1"/>
</dbReference>
<dbReference type="SMART" id="SM01057">
    <property type="entry name" value="Carb_anhydrase"/>
    <property type="match status" value="1"/>
</dbReference>
<dbReference type="Bgee" id="ENSLACG00000004463">
    <property type="expression patterns" value="Expressed in chordate pharynx"/>
</dbReference>
<keyword evidence="11" id="KW-1185">Reference proteome</keyword>
<dbReference type="EMBL" id="AFYH01163798">
    <property type="status" value="NOT_ANNOTATED_CDS"/>
    <property type="molecule type" value="Genomic_DNA"/>
</dbReference>
<evidence type="ECO:0000256" key="2">
    <source>
        <dbReference type="ARBA" id="ARBA00004613"/>
    </source>
</evidence>
<dbReference type="PROSITE" id="PS51144">
    <property type="entry name" value="ALPHA_CA_2"/>
    <property type="match status" value="1"/>
</dbReference>
<dbReference type="STRING" id="7897.ENSLACP00000005021"/>
<dbReference type="GO" id="GO:0004089">
    <property type="term" value="F:carbonate dehydratase activity"/>
    <property type="evidence" value="ECO:0007669"/>
    <property type="project" value="InterPro"/>
</dbReference>
<evidence type="ECO:0000256" key="8">
    <source>
        <dbReference type="ARBA" id="ARBA00042748"/>
    </source>
</evidence>
<dbReference type="Ensembl" id="ENSLACT00000005065.1">
    <property type="protein sequence ID" value="ENSLACP00000005021.1"/>
    <property type="gene ID" value="ENSLACG00000004463.1"/>
</dbReference>
<dbReference type="Proteomes" id="UP000008672">
    <property type="component" value="Unassembled WGS sequence"/>
</dbReference>
<dbReference type="AlphaFoldDB" id="H3A5V0"/>
<dbReference type="eggNOG" id="KOG0382">
    <property type="taxonomic scope" value="Eukaryota"/>
</dbReference>
<dbReference type="InterPro" id="IPR041878">
    <property type="entry name" value="Alpha_CARP_X/XI"/>
</dbReference>
<dbReference type="InParanoid" id="H3A5V0"/>
<evidence type="ECO:0000256" key="3">
    <source>
        <dbReference type="ARBA" id="ARBA00010718"/>
    </source>
</evidence>
<dbReference type="Pfam" id="PF00194">
    <property type="entry name" value="Carb_anhydrase"/>
    <property type="match status" value="1"/>
</dbReference>
<sequence length="288" mass="32054">MQGAFVPGPPLWGLVNSAWSLCSIGKRQSPINVNTSQVIYDPFLPPLRLSLSGKKINGTLHNTGRHVSLRPDGNQMMNISGGPLLYNHRLEEIRLHFGSADEHGSEHLVNEKGFSAEVQMLHYNQELYNNVSEASRSPNGLAVISLFVKVGDSCNPFLSKILSRETMTQISFKGDAFPLPDMKLDTLFPETFGFLTYQGSMSTPPCYETVTWIIIDRPLTVTSVQMHSLRLLSQNLPSHIFHSMSDNSRPTQPLNNRNIRANLDFRKAGVKCQGPNFKLHVSPGPSQQ</sequence>
<dbReference type="GO" id="GO:0005576">
    <property type="term" value="C:extracellular region"/>
    <property type="evidence" value="ECO:0007669"/>
    <property type="project" value="UniProtKB-SubCell"/>
</dbReference>
<evidence type="ECO:0000256" key="6">
    <source>
        <dbReference type="ARBA" id="ARBA00023180"/>
    </source>
</evidence>
<keyword evidence="5" id="KW-0732">Signal</keyword>
<feature type="domain" description="Alpha-carbonic anhydrase" evidence="9">
    <location>
        <begin position="1"/>
        <end position="263"/>
    </location>
</feature>
<dbReference type="GeneTree" id="ENSGT00940000162098"/>
<name>H3A5V0_LATCH</name>
<keyword evidence="6" id="KW-0325">Glycoprotein</keyword>
<dbReference type="EMBL" id="AFYH01163801">
    <property type="status" value="NOT_ANNOTATED_CDS"/>
    <property type="molecule type" value="Genomic_DNA"/>
</dbReference>
<comment type="similarity">
    <text evidence="3">Belongs to the alpha-carbonic anhydrase family.</text>
</comment>
<dbReference type="GO" id="GO:0008270">
    <property type="term" value="F:zinc ion binding"/>
    <property type="evidence" value="ECO:0007669"/>
    <property type="project" value="InterPro"/>
</dbReference>
<dbReference type="OMA" id="HKNQNAC"/>
<gene>
    <name evidence="10" type="primary">CA11</name>
</gene>
<reference evidence="11" key="1">
    <citation type="submission" date="2011-08" db="EMBL/GenBank/DDBJ databases">
        <title>The draft genome of Latimeria chalumnae.</title>
        <authorList>
            <person name="Di Palma F."/>
            <person name="Alfoldi J."/>
            <person name="Johnson J."/>
            <person name="Berlin A."/>
            <person name="Gnerre S."/>
            <person name="Jaffe D."/>
            <person name="MacCallum I."/>
            <person name="Young S."/>
            <person name="Walker B.J."/>
            <person name="Lander E."/>
            <person name="Lindblad-Toh K."/>
        </authorList>
    </citation>
    <scope>NUCLEOTIDE SEQUENCE [LARGE SCALE GENOMIC DNA]</scope>
    <source>
        <strain evidence="11">Wild caught</strain>
    </source>
</reference>
<evidence type="ECO:0000256" key="5">
    <source>
        <dbReference type="ARBA" id="ARBA00022729"/>
    </source>
</evidence>
<comment type="function">
    <text evidence="1">Does not have a catalytic activity.</text>
</comment>
<evidence type="ECO:0000313" key="11">
    <source>
        <dbReference type="Proteomes" id="UP000008672"/>
    </source>
</evidence>
<dbReference type="InterPro" id="IPR023561">
    <property type="entry name" value="Carbonic_anhydrase_a-class"/>
</dbReference>
<dbReference type="EMBL" id="AFYH01163800">
    <property type="status" value="NOT_ANNOTATED_CDS"/>
    <property type="molecule type" value="Genomic_DNA"/>
</dbReference>
<keyword evidence="4" id="KW-0964">Secreted</keyword>
<dbReference type="PANTHER" id="PTHR18952">
    <property type="entry name" value="CARBONIC ANHYDRASE"/>
    <property type="match status" value="1"/>
</dbReference>
<comment type="subcellular location">
    <subcellularLocation>
        <location evidence="2">Secreted</location>
    </subcellularLocation>
</comment>
<evidence type="ECO:0000256" key="7">
    <source>
        <dbReference type="ARBA" id="ARBA00041142"/>
    </source>
</evidence>
<evidence type="ECO:0000259" key="9">
    <source>
        <dbReference type="PROSITE" id="PS51144"/>
    </source>
</evidence>
<dbReference type="PANTHER" id="PTHR18952:SF93">
    <property type="entry name" value="CARBONIC ANHYDRASE-RELATED PROTEIN 11"/>
    <property type="match status" value="1"/>
</dbReference>
<dbReference type="GO" id="GO:0006730">
    <property type="term" value="P:one-carbon metabolic process"/>
    <property type="evidence" value="ECO:0007669"/>
    <property type="project" value="TreeGrafter"/>
</dbReference>
<dbReference type="FunCoup" id="H3A5V0">
    <property type="interactions" value="127"/>
</dbReference>
<evidence type="ECO:0000256" key="4">
    <source>
        <dbReference type="ARBA" id="ARBA00022525"/>
    </source>
</evidence>
<protein>
    <recommendedName>
        <fullName evidence="7">Carbonic anhydrase-related protein 11</fullName>
    </recommendedName>
    <alternativeName>
        <fullName evidence="8">CA-RP XI</fullName>
    </alternativeName>
</protein>
<evidence type="ECO:0000313" key="10">
    <source>
        <dbReference type="Ensembl" id="ENSLACP00000005021.1"/>
    </source>
</evidence>
<organism evidence="10 11">
    <name type="scientific">Latimeria chalumnae</name>
    <name type="common">Coelacanth</name>
    <dbReference type="NCBI Taxonomy" id="7897"/>
    <lineage>
        <taxon>Eukaryota</taxon>
        <taxon>Metazoa</taxon>
        <taxon>Chordata</taxon>
        <taxon>Craniata</taxon>
        <taxon>Vertebrata</taxon>
        <taxon>Euteleostomi</taxon>
        <taxon>Coelacanthiformes</taxon>
        <taxon>Coelacanthidae</taxon>
        <taxon>Latimeria</taxon>
    </lineage>
</organism>
<reference evidence="10" key="3">
    <citation type="submission" date="2025-09" db="UniProtKB">
        <authorList>
            <consortium name="Ensembl"/>
        </authorList>
    </citation>
    <scope>IDENTIFICATION</scope>
</reference>
<evidence type="ECO:0000256" key="1">
    <source>
        <dbReference type="ARBA" id="ARBA00002258"/>
    </source>
</evidence>
<reference evidence="10" key="2">
    <citation type="submission" date="2025-08" db="UniProtKB">
        <authorList>
            <consortium name="Ensembl"/>
        </authorList>
    </citation>
    <scope>IDENTIFICATION</scope>
</reference>
<proteinExistence type="inferred from homology"/>
<dbReference type="InterPro" id="IPR001148">
    <property type="entry name" value="CA_dom"/>
</dbReference>